<keyword evidence="3" id="KW-0808">Transferase</keyword>
<evidence type="ECO:0000256" key="1">
    <source>
        <dbReference type="ARBA" id="ARBA00012513"/>
    </source>
</evidence>
<dbReference type="Gramene" id="TRITD6Bv1G055770.3">
    <property type="protein sequence ID" value="TRITD6Bv1G055770.3"/>
    <property type="gene ID" value="TRITD6Bv1G055770"/>
</dbReference>
<keyword evidence="2" id="KW-0723">Serine/threonine-protein kinase</keyword>
<keyword evidence="9" id="KW-0812">Transmembrane</keyword>
<organism evidence="11 12">
    <name type="scientific">Triticum turgidum subsp. durum</name>
    <name type="common">Durum wheat</name>
    <name type="synonym">Triticum durum</name>
    <dbReference type="NCBI Taxonomy" id="4567"/>
    <lineage>
        <taxon>Eukaryota</taxon>
        <taxon>Viridiplantae</taxon>
        <taxon>Streptophyta</taxon>
        <taxon>Embryophyta</taxon>
        <taxon>Tracheophyta</taxon>
        <taxon>Spermatophyta</taxon>
        <taxon>Magnoliopsida</taxon>
        <taxon>Liliopsida</taxon>
        <taxon>Poales</taxon>
        <taxon>Poaceae</taxon>
        <taxon>BOP clade</taxon>
        <taxon>Pooideae</taxon>
        <taxon>Triticodae</taxon>
        <taxon>Triticeae</taxon>
        <taxon>Triticinae</taxon>
        <taxon>Triticum</taxon>
    </lineage>
</organism>
<dbReference type="Gene3D" id="1.10.510.10">
    <property type="entry name" value="Transferase(Phosphotransferase) domain 1"/>
    <property type="match status" value="1"/>
</dbReference>
<dbReference type="GO" id="GO:0004674">
    <property type="term" value="F:protein serine/threonine kinase activity"/>
    <property type="evidence" value="ECO:0007669"/>
    <property type="project" value="UniProtKB-KW"/>
</dbReference>
<keyword evidence="12" id="KW-1185">Reference proteome</keyword>
<dbReference type="InterPro" id="IPR011009">
    <property type="entry name" value="Kinase-like_dom_sf"/>
</dbReference>
<evidence type="ECO:0000256" key="7">
    <source>
        <dbReference type="ARBA" id="ARBA00047899"/>
    </source>
</evidence>
<dbReference type="FunFam" id="3.30.200.20:FF:000394">
    <property type="entry name" value="Leucine-rich repeat receptor-like protein kinase"/>
    <property type="match status" value="1"/>
</dbReference>
<dbReference type="PROSITE" id="PS00108">
    <property type="entry name" value="PROTEIN_KINASE_ST"/>
    <property type="match status" value="1"/>
</dbReference>
<dbReference type="Gene3D" id="3.30.200.20">
    <property type="entry name" value="Phosphorylase Kinase, domain 1"/>
    <property type="match status" value="1"/>
</dbReference>
<evidence type="ECO:0000256" key="2">
    <source>
        <dbReference type="ARBA" id="ARBA00022527"/>
    </source>
</evidence>
<dbReference type="PROSITE" id="PS50011">
    <property type="entry name" value="PROTEIN_KINASE_DOM"/>
    <property type="match status" value="1"/>
</dbReference>
<dbReference type="EC" id="2.7.11.1" evidence="1"/>
<dbReference type="SUPFAM" id="SSF56112">
    <property type="entry name" value="Protein kinase-like (PK-like)"/>
    <property type="match status" value="1"/>
</dbReference>
<evidence type="ECO:0000256" key="4">
    <source>
        <dbReference type="ARBA" id="ARBA00022741"/>
    </source>
</evidence>
<reference evidence="11 12" key="1">
    <citation type="submission" date="2017-09" db="EMBL/GenBank/DDBJ databases">
        <authorList>
            <consortium name="International Durum Wheat Genome Sequencing Consortium (IDWGSC)"/>
            <person name="Milanesi L."/>
        </authorList>
    </citation>
    <scope>NUCLEOTIDE SEQUENCE [LARGE SCALE GENOMIC DNA]</scope>
    <source>
        <strain evidence="12">cv. Svevo</strain>
    </source>
</reference>
<dbReference type="InterPro" id="IPR000719">
    <property type="entry name" value="Prot_kinase_dom"/>
</dbReference>
<dbReference type="AlphaFoldDB" id="A0A9R0YJD6"/>
<keyword evidence="9" id="KW-0472">Membrane</keyword>
<evidence type="ECO:0000259" key="10">
    <source>
        <dbReference type="PROSITE" id="PS50011"/>
    </source>
</evidence>
<dbReference type="PANTHER" id="PTHR45631">
    <property type="entry name" value="OS07G0107800 PROTEIN-RELATED"/>
    <property type="match status" value="1"/>
</dbReference>
<keyword evidence="5" id="KW-0418">Kinase</keyword>
<comment type="catalytic activity">
    <reaction evidence="7">
        <text>L-threonyl-[protein] + ATP = O-phospho-L-threonyl-[protein] + ADP + H(+)</text>
        <dbReference type="Rhea" id="RHEA:46608"/>
        <dbReference type="Rhea" id="RHEA-COMP:11060"/>
        <dbReference type="Rhea" id="RHEA-COMP:11605"/>
        <dbReference type="ChEBI" id="CHEBI:15378"/>
        <dbReference type="ChEBI" id="CHEBI:30013"/>
        <dbReference type="ChEBI" id="CHEBI:30616"/>
        <dbReference type="ChEBI" id="CHEBI:61977"/>
        <dbReference type="ChEBI" id="CHEBI:456216"/>
        <dbReference type="EC" id="2.7.11.1"/>
    </reaction>
</comment>
<dbReference type="Pfam" id="PF07714">
    <property type="entry name" value="PK_Tyr_Ser-Thr"/>
    <property type="match status" value="1"/>
</dbReference>
<evidence type="ECO:0000256" key="8">
    <source>
        <dbReference type="ARBA" id="ARBA00048679"/>
    </source>
</evidence>
<gene>
    <name evidence="11" type="ORF">TRITD_6Bv1G055770</name>
</gene>
<evidence type="ECO:0000313" key="11">
    <source>
        <dbReference type="EMBL" id="VAI55607.1"/>
    </source>
</evidence>
<dbReference type="FunFam" id="1.10.510.10:FF:001023">
    <property type="entry name" value="Os07g0541700 protein"/>
    <property type="match status" value="1"/>
</dbReference>
<dbReference type="EMBL" id="LT934122">
    <property type="protein sequence ID" value="VAI55607.1"/>
    <property type="molecule type" value="Genomic_DNA"/>
</dbReference>
<evidence type="ECO:0000256" key="9">
    <source>
        <dbReference type="SAM" id="Phobius"/>
    </source>
</evidence>
<evidence type="ECO:0000313" key="12">
    <source>
        <dbReference type="Proteomes" id="UP000324705"/>
    </source>
</evidence>
<protein>
    <recommendedName>
        <fullName evidence="1">non-specific serine/threonine protein kinase</fullName>
        <ecNumber evidence="1">2.7.11.1</ecNumber>
    </recommendedName>
</protein>
<proteinExistence type="predicted"/>
<dbReference type="GO" id="GO:0005524">
    <property type="term" value="F:ATP binding"/>
    <property type="evidence" value="ECO:0007669"/>
    <property type="project" value="UniProtKB-KW"/>
</dbReference>
<feature type="transmembrane region" description="Helical" evidence="9">
    <location>
        <begin position="64"/>
        <end position="87"/>
    </location>
</feature>
<accession>A0A9R0YJD6</accession>
<dbReference type="InterPro" id="IPR001245">
    <property type="entry name" value="Ser-Thr/Tyr_kinase_cat_dom"/>
</dbReference>
<feature type="domain" description="Protein kinase" evidence="10">
    <location>
        <begin position="120"/>
        <end position="299"/>
    </location>
</feature>
<keyword evidence="4" id="KW-0547">Nucleotide-binding</keyword>
<evidence type="ECO:0000256" key="5">
    <source>
        <dbReference type="ARBA" id="ARBA00022777"/>
    </source>
</evidence>
<dbReference type="SMART" id="SM00220">
    <property type="entry name" value="S_TKc"/>
    <property type="match status" value="1"/>
</dbReference>
<evidence type="ECO:0000256" key="3">
    <source>
        <dbReference type="ARBA" id="ARBA00022679"/>
    </source>
</evidence>
<keyword evidence="6" id="KW-0067">ATP-binding</keyword>
<dbReference type="Proteomes" id="UP000324705">
    <property type="component" value="Chromosome 6B"/>
</dbReference>
<comment type="catalytic activity">
    <reaction evidence="8">
        <text>L-seryl-[protein] + ATP = O-phospho-L-seryl-[protein] + ADP + H(+)</text>
        <dbReference type="Rhea" id="RHEA:17989"/>
        <dbReference type="Rhea" id="RHEA-COMP:9863"/>
        <dbReference type="Rhea" id="RHEA-COMP:11604"/>
        <dbReference type="ChEBI" id="CHEBI:15378"/>
        <dbReference type="ChEBI" id="CHEBI:29999"/>
        <dbReference type="ChEBI" id="CHEBI:30616"/>
        <dbReference type="ChEBI" id="CHEBI:83421"/>
        <dbReference type="ChEBI" id="CHEBI:456216"/>
        <dbReference type="EC" id="2.7.11.1"/>
    </reaction>
</comment>
<name>A0A9R0YJD6_TRITD</name>
<keyword evidence="9" id="KW-1133">Transmembrane helix</keyword>
<evidence type="ECO:0000256" key="6">
    <source>
        <dbReference type="ARBA" id="ARBA00022840"/>
    </source>
</evidence>
<sequence>MSKLFGSFRDLTGNKLTGTIPLGLLIRIQDGNLTLRYDHSPNLCSNNSSCQPTQENRNSKTTGYIAVVVVASVVVVALVVLLLFFVIRRKEEPANIHNQEGDVQSRNRRFTYTELKVITSNFRRVLGEGGFGPVYDGFLEDGTQVAVKLRSQSSNQGVKEFLTEAQNLTGIHHRNLVSLIGYCKDGEYMALVYEYMSEGDLQHKLRGRDRNDGCLTWRQRLHIVLESAQGLEYLHKACSPPFIHRDVKTSNILLDANLKAKVADFGLMKAFNQDGDTHVSTARVVGTPGYLAPEYVSLL</sequence>
<dbReference type="PANTHER" id="PTHR45631:SF176">
    <property type="entry name" value="PROTEIN KINASE DOMAIN-CONTAINING PROTEIN"/>
    <property type="match status" value="1"/>
</dbReference>
<dbReference type="InterPro" id="IPR008271">
    <property type="entry name" value="Ser/Thr_kinase_AS"/>
</dbReference>